<keyword evidence="5" id="KW-0732">Signal</keyword>
<dbReference type="InterPro" id="IPR036527">
    <property type="entry name" value="SCP2_sterol-bd_dom_sf"/>
</dbReference>
<evidence type="ECO:0000313" key="10">
    <source>
        <dbReference type="Proteomes" id="UP000279760"/>
    </source>
</evidence>
<evidence type="ECO:0000259" key="8">
    <source>
        <dbReference type="Pfam" id="PF14864"/>
    </source>
</evidence>
<dbReference type="Proteomes" id="UP000279760">
    <property type="component" value="Chromosome 2"/>
</dbReference>
<gene>
    <name evidence="9" type="ORF">ECB94_19055</name>
</gene>
<evidence type="ECO:0000259" key="6">
    <source>
        <dbReference type="Pfam" id="PF00753"/>
    </source>
</evidence>
<dbReference type="PANTHER" id="PTHR43223">
    <property type="entry name" value="ALKYL/ARYL-SULFATASE"/>
    <property type="match status" value="1"/>
</dbReference>
<feature type="domain" description="Metallo-beta-lactamase" evidence="6">
    <location>
        <begin position="80"/>
        <end position="134"/>
    </location>
</feature>
<dbReference type="GO" id="GO:0046872">
    <property type="term" value="F:metal ion binding"/>
    <property type="evidence" value="ECO:0007669"/>
    <property type="project" value="UniProtKB-KW"/>
</dbReference>
<evidence type="ECO:0000256" key="4">
    <source>
        <dbReference type="ARBA" id="ARBA00033751"/>
    </source>
</evidence>
<keyword evidence="2 9" id="KW-0378">Hydrolase</keyword>
<dbReference type="SUPFAM" id="SSF55718">
    <property type="entry name" value="SCP-like"/>
    <property type="match status" value="1"/>
</dbReference>
<dbReference type="InterPro" id="IPR044097">
    <property type="entry name" value="Bds1/SdsA1_MBL-fold"/>
</dbReference>
<reference evidence="9 10" key="1">
    <citation type="submission" date="2018-11" db="EMBL/GenBank/DDBJ databases">
        <title>Complete Genome Sequence of Vbrio mediterranei 117-T6: a Potential Pathogen Bacteria Isolated from the Conchocelis of Pyropia.</title>
        <authorList>
            <person name="Liu Q."/>
        </authorList>
    </citation>
    <scope>NUCLEOTIDE SEQUENCE [LARGE SCALE GENOMIC DNA]</scope>
    <source>
        <strain evidence="9 10">117-T6</strain>
    </source>
</reference>
<organism evidence="9 10">
    <name type="scientific">Vibrio mediterranei</name>
    <dbReference type="NCBI Taxonomy" id="689"/>
    <lineage>
        <taxon>Bacteria</taxon>
        <taxon>Pseudomonadati</taxon>
        <taxon>Pseudomonadota</taxon>
        <taxon>Gammaproteobacteria</taxon>
        <taxon>Vibrionales</taxon>
        <taxon>Vibrionaceae</taxon>
        <taxon>Vibrio</taxon>
    </lineage>
</organism>
<evidence type="ECO:0000256" key="3">
    <source>
        <dbReference type="ARBA" id="ARBA00022833"/>
    </source>
</evidence>
<dbReference type="InterPro" id="IPR036866">
    <property type="entry name" value="RibonucZ/Hydroxyglut_hydro"/>
</dbReference>
<dbReference type="CDD" id="cd07710">
    <property type="entry name" value="arylsulfatase_Sdsa1-like_MBL-fold"/>
    <property type="match status" value="1"/>
</dbReference>
<keyword evidence="1" id="KW-0479">Metal-binding</keyword>
<dbReference type="Gene3D" id="1.25.40.880">
    <property type="entry name" value="Alkyl sulfatase, dimerisation domain"/>
    <property type="match status" value="1"/>
</dbReference>
<dbReference type="InterPro" id="IPR038536">
    <property type="entry name" value="Alkyl/aryl-sulf_dimr_sf"/>
</dbReference>
<feature type="domain" description="Alkyl sulfatase C-terminal" evidence="8">
    <location>
        <begin position="499"/>
        <end position="579"/>
    </location>
</feature>
<evidence type="ECO:0000313" key="9">
    <source>
        <dbReference type="EMBL" id="AYV23395.1"/>
    </source>
</evidence>
<dbReference type="PANTHER" id="PTHR43223:SF2">
    <property type="entry name" value="METALLO-BETA-LACTAMASE DOMAIN-CONTAINING PROTEIN"/>
    <property type="match status" value="1"/>
</dbReference>
<dbReference type="InterPro" id="IPR001279">
    <property type="entry name" value="Metallo-B-lactamas"/>
</dbReference>
<feature type="domain" description="Alkyl sulfatase dimerisation" evidence="7">
    <location>
        <begin position="338"/>
        <end position="468"/>
    </location>
</feature>
<feature type="signal peptide" evidence="5">
    <location>
        <begin position="1"/>
        <end position="28"/>
    </location>
</feature>
<dbReference type="Pfam" id="PF00753">
    <property type="entry name" value="Lactamase_B"/>
    <property type="match status" value="1"/>
</dbReference>
<evidence type="ECO:0000256" key="2">
    <source>
        <dbReference type="ARBA" id="ARBA00022801"/>
    </source>
</evidence>
<evidence type="ECO:0000256" key="5">
    <source>
        <dbReference type="SAM" id="SignalP"/>
    </source>
</evidence>
<dbReference type="Pfam" id="PF14864">
    <property type="entry name" value="Alkyl_sulf_C"/>
    <property type="match status" value="1"/>
</dbReference>
<dbReference type="GO" id="GO:0018909">
    <property type="term" value="P:dodecyl sulfate metabolic process"/>
    <property type="evidence" value="ECO:0007669"/>
    <property type="project" value="InterPro"/>
</dbReference>
<dbReference type="InterPro" id="IPR029229">
    <property type="entry name" value="Alkyl_sulf_C"/>
</dbReference>
<dbReference type="GO" id="GO:0018741">
    <property type="term" value="F:linear primary-alkylsulfatase activity"/>
    <property type="evidence" value="ECO:0007669"/>
    <property type="project" value="InterPro"/>
</dbReference>
<dbReference type="InterPro" id="IPR029228">
    <property type="entry name" value="Alkyl_sulf_dimr"/>
</dbReference>
<dbReference type="SUPFAM" id="SSF56281">
    <property type="entry name" value="Metallo-hydrolase/oxidoreductase"/>
    <property type="match status" value="1"/>
</dbReference>
<dbReference type="Gene3D" id="3.30.1050.10">
    <property type="entry name" value="SCP2 sterol-binding domain"/>
    <property type="match status" value="1"/>
</dbReference>
<keyword evidence="3" id="KW-0862">Zinc</keyword>
<dbReference type="AlphaFoldDB" id="A0A3G4VGA4"/>
<dbReference type="GO" id="GO:0046983">
    <property type="term" value="F:protein dimerization activity"/>
    <property type="evidence" value="ECO:0007669"/>
    <property type="project" value="InterPro"/>
</dbReference>
<sequence>MKTNASLTSIKPLTITIMSLALAGTVSASQNQYGMSLHHELVTTHNGAITTQPQAAVNAEWDVAAKQVTQITDGVYRIAGWGIGNIIALEGPEGWIIVDTGDNTEYATQQRKALEKEVGHEITVAGILYTHSHYVHGSTVWLDDNTLVFGHEDLMDNLQADAGVNVLSGNFSTRAAIQFGMLHPEQGEDAFPSMLGFSINKLTGDSGFIAPDITFQNGMVETHSIAGLTVEVLPSQTDVLDSVAFYFPHQKVLVTNAINQGSLFNLYTLRGDIYRDPMRLVQAADLALTRDIEFHVDIHGAANIGKDSAREAITYFRDTMQLIHDQTYRGIAMGKDAQDIAEWIYMPKNLRANNETYGQVESYAKQVYNARIGWMGWDVYDINPLTKQQQAKRTIEAMGGVDKVTSMAQTALEKGDLASIQWSLFLTSQLQNLNAMSDQAKQIRANSARKLGQHTTSANARGFYISEAILHEGSMTFGNETITHYQQLSNILGALDAHKLAHSTLEDNVQYLRFMIDSRLAENKQVQFNLRFTDKKVNYALELRNGVIAITDNPNSGKTIELTKTDWDKIILGKSNFATLDEELKLLDHAIGR</sequence>
<protein>
    <submittedName>
        <fullName evidence="9">MBL fold metallo-hydrolase</fullName>
    </submittedName>
</protein>
<dbReference type="EMBL" id="CP033578">
    <property type="protein sequence ID" value="AYV23395.1"/>
    <property type="molecule type" value="Genomic_DNA"/>
</dbReference>
<proteinExistence type="inferred from homology"/>
<dbReference type="Gene3D" id="3.60.15.30">
    <property type="entry name" value="Metallo-beta-lactamase domain"/>
    <property type="match status" value="1"/>
</dbReference>
<comment type="similarity">
    <text evidence="4">Belongs to the metallo-beta-lactamase superfamily. Type III sulfatase family.</text>
</comment>
<dbReference type="RefSeq" id="WP_124941408.1">
    <property type="nucleotide sequence ID" value="NZ_CP033578.1"/>
</dbReference>
<dbReference type="Pfam" id="PF14863">
    <property type="entry name" value="Alkyl_sulf_dimr"/>
    <property type="match status" value="1"/>
</dbReference>
<evidence type="ECO:0000259" key="7">
    <source>
        <dbReference type="Pfam" id="PF14863"/>
    </source>
</evidence>
<evidence type="ECO:0000256" key="1">
    <source>
        <dbReference type="ARBA" id="ARBA00022723"/>
    </source>
</evidence>
<name>A0A3G4VGA4_9VIBR</name>
<accession>A0A3G4VGA4</accession>
<dbReference type="InterPro" id="IPR052195">
    <property type="entry name" value="Bact_Alkyl/Aryl-Sulfatase"/>
</dbReference>
<feature type="chain" id="PRO_5018144368" evidence="5">
    <location>
        <begin position="29"/>
        <end position="593"/>
    </location>
</feature>